<keyword evidence="1" id="KW-0479">Metal-binding</keyword>
<keyword evidence="1" id="KW-0862">Zinc</keyword>
<dbReference type="AlphaFoldDB" id="A0AAV7JDK2"/>
<comment type="caution">
    <text evidence="3">The sequence shown here is derived from an EMBL/GenBank/DDBJ whole genome shotgun (WGS) entry which is preliminary data.</text>
</comment>
<dbReference type="GO" id="GO:0008270">
    <property type="term" value="F:zinc ion binding"/>
    <property type="evidence" value="ECO:0007669"/>
    <property type="project" value="UniProtKB-KW"/>
</dbReference>
<feature type="domain" description="C2H2-type" evidence="2">
    <location>
        <begin position="295"/>
        <end position="322"/>
    </location>
</feature>
<evidence type="ECO:0000259" key="2">
    <source>
        <dbReference type="PROSITE" id="PS50157"/>
    </source>
</evidence>
<organism evidence="3 4">
    <name type="scientific">Oopsacas minuta</name>
    <dbReference type="NCBI Taxonomy" id="111878"/>
    <lineage>
        <taxon>Eukaryota</taxon>
        <taxon>Metazoa</taxon>
        <taxon>Porifera</taxon>
        <taxon>Hexactinellida</taxon>
        <taxon>Hexasterophora</taxon>
        <taxon>Lyssacinosida</taxon>
        <taxon>Leucopsacidae</taxon>
        <taxon>Oopsacas</taxon>
    </lineage>
</organism>
<reference evidence="3 4" key="1">
    <citation type="journal article" date="2023" name="BMC Biol.">
        <title>The compact genome of the sponge Oopsacas minuta (Hexactinellida) is lacking key metazoan core genes.</title>
        <authorList>
            <person name="Santini S."/>
            <person name="Schenkelaars Q."/>
            <person name="Jourda C."/>
            <person name="Duchesne M."/>
            <person name="Belahbib H."/>
            <person name="Rocher C."/>
            <person name="Selva M."/>
            <person name="Riesgo A."/>
            <person name="Vervoort M."/>
            <person name="Leys S.P."/>
            <person name="Kodjabachian L."/>
            <person name="Le Bivic A."/>
            <person name="Borchiellini C."/>
            <person name="Claverie J.M."/>
            <person name="Renard E."/>
        </authorList>
    </citation>
    <scope>NUCLEOTIDE SEQUENCE [LARGE SCALE GENOMIC DNA]</scope>
    <source>
        <strain evidence="3">SPO-2</strain>
    </source>
</reference>
<name>A0AAV7JDK2_9METZ</name>
<accession>A0AAV7JDK2</accession>
<proteinExistence type="predicted"/>
<evidence type="ECO:0000256" key="1">
    <source>
        <dbReference type="PROSITE-ProRule" id="PRU00042"/>
    </source>
</evidence>
<dbReference type="SUPFAM" id="SSF47391">
    <property type="entry name" value="Dimerization-anchoring domain of cAMP-dependent PK regulatory subunit"/>
    <property type="match status" value="1"/>
</dbReference>
<keyword evidence="4" id="KW-1185">Reference proteome</keyword>
<evidence type="ECO:0000313" key="3">
    <source>
        <dbReference type="EMBL" id="KAI6646549.1"/>
    </source>
</evidence>
<dbReference type="Proteomes" id="UP001165289">
    <property type="component" value="Unassembled WGS sequence"/>
</dbReference>
<dbReference type="SMART" id="SM00355">
    <property type="entry name" value="ZnF_C2H2"/>
    <property type="match status" value="2"/>
</dbReference>
<dbReference type="PROSITE" id="PS00028">
    <property type="entry name" value="ZINC_FINGER_C2H2_1"/>
    <property type="match status" value="2"/>
</dbReference>
<dbReference type="PROSITE" id="PS50157">
    <property type="entry name" value="ZINC_FINGER_C2H2_2"/>
    <property type="match status" value="1"/>
</dbReference>
<evidence type="ECO:0000313" key="4">
    <source>
        <dbReference type="Proteomes" id="UP001165289"/>
    </source>
</evidence>
<sequence>MCEFPILLPTALQDMIQDFITSALCERPDNYIDYAVEYHKKLKEGANRNECTRKRRMSPTVGTPREHVCSSIASKQQTVPEQSYISQNSDFISSSPQPHHFTTPSPPYGIYQLTSVSDEASVPPGTLLYRTCETPLYQSSNRAIVFVTDPAISHEVSSLVTTPSIPEKSESNNSLHLPCSTPGTPPHHKLVLNSLPPASARPFTTKTYNGHPQLSQHFNHACSTNLEEGLVCKCCGIIFRDALEYHTHYSQHIVHIAVDKTQSPTPQPIITNNIIPQPIITKNIISQPNGRVTLFKCLECDIMFKHFSSLRLHYYTHVQASQ</sequence>
<gene>
    <name evidence="3" type="ORF">LOD99_12670</name>
</gene>
<keyword evidence="1" id="KW-0863">Zinc-finger</keyword>
<protein>
    <recommendedName>
        <fullName evidence="2">C2H2-type domain-containing protein</fullName>
    </recommendedName>
</protein>
<dbReference type="InterPro" id="IPR013087">
    <property type="entry name" value="Znf_C2H2_type"/>
</dbReference>
<dbReference type="EMBL" id="JAKMXF010000354">
    <property type="protein sequence ID" value="KAI6646549.1"/>
    <property type="molecule type" value="Genomic_DNA"/>
</dbReference>